<dbReference type="InterPro" id="IPR010435">
    <property type="entry name" value="C5a/SBT2-like_Fn3"/>
</dbReference>
<accession>A0AAJ0BDX9</accession>
<dbReference type="GO" id="GO:0006508">
    <property type="term" value="P:proteolysis"/>
    <property type="evidence" value="ECO:0007669"/>
    <property type="project" value="UniProtKB-KW"/>
</dbReference>
<dbReference type="PANTHER" id="PTHR43806:SF66">
    <property type="entry name" value="SERIN ENDOPEPTIDASE"/>
    <property type="match status" value="1"/>
</dbReference>
<dbReference type="Gene3D" id="3.40.50.200">
    <property type="entry name" value="Peptidase S8/S53 domain"/>
    <property type="match status" value="1"/>
</dbReference>
<evidence type="ECO:0000256" key="7">
    <source>
        <dbReference type="ARBA" id="ARBA00022825"/>
    </source>
</evidence>
<evidence type="ECO:0000256" key="4">
    <source>
        <dbReference type="ARBA" id="ARBA00022670"/>
    </source>
</evidence>
<dbReference type="Gene3D" id="3.50.30.30">
    <property type="match status" value="1"/>
</dbReference>
<evidence type="ECO:0000256" key="5">
    <source>
        <dbReference type="ARBA" id="ARBA00022729"/>
    </source>
</evidence>
<dbReference type="GO" id="GO:0004252">
    <property type="term" value="F:serine-type endopeptidase activity"/>
    <property type="evidence" value="ECO:0007669"/>
    <property type="project" value="UniProtKB-UniRule"/>
</dbReference>
<organism evidence="15 16">
    <name type="scientific">Echria macrotheca</name>
    <dbReference type="NCBI Taxonomy" id="438768"/>
    <lineage>
        <taxon>Eukaryota</taxon>
        <taxon>Fungi</taxon>
        <taxon>Dikarya</taxon>
        <taxon>Ascomycota</taxon>
        <taxon>Pezizomycotina</taxon>
        <taxon>Sordariomycetes</taxon>
        <taxon>Sordariomycetidae</taxon>
        <taxon>Sordariales</taxon>
        <taxon>Schizotheciaceae</taxon>
        <taxon>Echria</taxon>
    </lineage>
</organism>
<dbReference type="PROSITE" id="PS51892">
    <property type="entry name" value="SUBTILASE"/>
    <property type="match status" value="1"/>
</dbReference>
<evidence type="ECO:0000313" key="15">
    <source>
        <dbReference type="EMBL" id="KAK1756459.1"/>
    </source>
</evidence>
<dbReference type="InterPro" id="IPR046450">
    <property type="entry name" value="PA_dom_sf"/>
</dbReference>
<dbReference type="InterPro" id="IPR003137">
    <property type="entry name" value="PA_domain"/>
</dbReference>
<dbReference type="InterPro" id="IPR050131">
    <property type="entry name" value="Peptidase_S8_subtilisin-like"/>
</dbReference>
<evidence type="ECO:0000256" key="3">
    <source>
        <dbReference type="ARBA" id="ARBA00022525"/>
    </source>
</evidence>
<evidence type="ECO:0000256" key="9">
    <source>
        <dbReference type="PROSITE-ProRule" id="PRU01240"/>
    </source>
</evidence>
<evidence type="ECO:0000256" key="8">
    <source>
        <dbReference type="PIRSR" id="PIRSR615500-1"/>
    </source>
</evidence>
<feature type="domain" description="PA" evidence="13">
    <location>
        <begin position="362"/>
        <end position="451"/>
    </location>
</feature>
<feature type="active site" description="Charge relay system" evidence="8 9">
    <location>
        <position position="156"/>
    </location>
</feature>
<dbReference type="CDD" id="cd07489">
    <property type="entry name" value="Peptidases_S8_5"/>
    <property type="match status" value="1"/>
</dbReference>
<dbReference type="InterPro" id="IPR022398">
    <property type="entry name" value="Peptidase_S8_His-AS"/>
</dbReference>
<protein>
    <submittedName>
        <fullName evidence="15">Peptidase S8/S53 domain-containing protein</fullName>
    </submittedName>
</protein>
<evidence type="ECO:0000259" key="14">
    <source>
        <dbReference type="Pfam" id="PF06280"/>
    </source>
</evidence>
<dbReference type="InterPro" id="IPR036852">
    <property type="entry name" value="Peptidase_S8/S53_dom_sf"/>
</dbReference>
<comment type="caution">
    <text evidence="15">The sequence shown here is derived from an EMBL/GenBank/DDBJ whole genome shotgun (WGS) entry which is preliminary data.</text>
</comment>
<comment type="similarity">
    <text evidence="1 9 10">Belongs to the peptidase S8 family.</text>
</comment>
<keyword evidence="16" id="KW-1185">Reference proteome</keyword>
<keyword evidence="6 9" id="KW-0378">Hydrolase</keyword>
<dbReference type="CDD" id="cd02124">
    <property type="entry name" value="PA_PoS1_like"/>
    <property type="match status" value="1"/>
</dbReference>
<name>A0AAJ0BDX9_9PEZI</name>
<keyword evidence="2" id="KW-0134">Cell wall</keyword>
<dbReference type="InterPro" id="IPR034187">
    <property type="entry name" value="Peptidases_S8_5"/>
</dbReference>
<dbReference type="Pfam" id="PF06280">
    <property type="entry name" value="fn3_5"/>
    <property type="match status" value="1"/>
</dbReference>
<evidence type="ECO:0000259" key="13">
    <source>
        <dbReference type="Pfam" id="PF02225"/>
    </source>
</evidence>
<dbReference type="AlphaFoldDB" id="A0AAJ0BDX9"/>
<keyword evidence="7 9" id="KW-0720">Serine protease</keyword>
<sequence>MVLIRLSSALLAAATLARALDHNKAPEIVPGAFVVEYENDMDTKSFVNSIDGAKLRKDLRFELFKGASIQFADAKQAEKTMEQVAEIPQVKNVWRVRSYPAPRHIVHSVGDAAGAKAAVLKRQSANDTFSTHVMTQVNKLRDAGITGKGIKIAVIDTGIDYLHPALGGCFGPGCLVSYGTDLVGDKYDGKTKPVPDPDPMDNCNGHGSHVAGIIAAQSNNPYGIIGGAQGVTLGAFRVFGCEGQVNDDVLIEAYLQAYEAGSDLITASLGSPSGWADDAWATVVSRIVQNGVPCVVAAGNEGDSGLFYASTAATGRGVTGIGSVDNTLAPALLSIGSYAVDTGASKDYGFTPAGEFDSWTTVTYPLWAVNYDTSDPSGGCDPYPDSTPDLTNHIVLVRRGNCTFAQKVQNAVKKGAKHVIVYNNVAGVSSISAPVAGVLAVAMVTGTQGADWISDLKAGKTISVTLPNPVNVTKSIFEFVNTDSPGFVSGYSSWGPSFEMDLKPQFSTPGGMILSTYPRALGAYAVLSGTSMACPLAAAIYALMMDARGTKDPKTIENALSATSKPIRWQARPGDLNSTLVAPVPQQGSGLIQVYDAAYTKTLLSASSLSFGDSDALALSNSREFTISNTGSSAVTYGLSHTGAATGFTFATGSSLIPATYPGGLEVSASYATITFSPASNFTIAPGARKVITVTAKQPAGLDAKRLPVYSGYISVSGSDGSSLVLPYIGAAGSLRATQVLTSDGGWVARNNDSTNLRVPDNTTFTLPPPGQANNTAYFGRTSVPKVVFTLAFGSKLVRADVVPLDNCTTSAKNATVVLGTKTIGSVDNFPSYYNVRNVAGDFAEVPWTGKLADGTYVQPGRYKLAFKALRIGGNPDVAADYDTAESQSFRVQYATLTKRSTTWKRRN</sequence>
<dbReference type="PANTHER" id="PTHR43806">
    <property type="entry name" value="PEPTIDASE S8"/>
    <property type="match status" value="1"/>
</dbReference>
<dbReference type="InterPro" id="IPR023828">
    <property type="entry name" value="Peptidase_S8_Ser-AS"/>
</dbReference>
<dbReference type="PROSITE" id="PS00137">
    <property type="entry name" value="SUBTILASE_HIS"/>
    <property type="match status" value="1"/>
</dbReference>
<feature type="active site" description="Charge relay system" evidence="8 9">
    <location>
        <position position="531"/>
    </location>
</feature>
<feature type="chain" id="PRO_5042523499" evidence="11">
    <location>
        <begin position="20"/>
        <end position="908"/>
    </location>
</feature>
<feature type="active site" description="Charge relay system" evidence="8 9">
    <location>
        <position position="206"/>
    </location>
</feature>
<evidence type="ECO:0000313" key="16">
    <source>
        <dbReference type="Proteomes" id="UP001239445"/>
    </source>
</evidence>
<dbReference type="GO" id="GO:0016020">
    <property type="term" value="C:membrane"/>
    <property type="evidence" value="ECO:0007669"/>
    <property type="project" value="InterPro"/>
</dbReference>
<dbReference type="Proteomes" id="UP001239445">
    <property type="component" value="Unassembled WGS sequence"/>
</dbReference>
<dbReference type="SUPFAM" id="SSF52743">
    <property type="entry name" value="Subtilisin-like"/>
    <property type="match status" value="1"/>
</dbReference>
<evidence type="ECO:0000256" key="10">
    <source>
        <dbReference type="RuleBase" id="RU003355"/>
    </source>
</evidence>
<feature type="signal peptide" evidence="11">
    <location>
        <begin position="1"/>
        <end position="19"/>
    </location>
</feature>
<dbReference type="EMBL" id="MU839832">
    <property type="protein sequence ID" value="KAK1756459.1"/>
    <property type="molecule type" value="Genomic_DNA"/>
</dbReference>
<gene>
    <name evidence="15" type="ORF">QBC47DRAFT_186749</name>
</gene>
<dbReference type="Gene3D" id="2.60.40.10">
    <property type="entry name" value="Immunoglobulins"/>
    <property type="match status" value="1"/>
</dbReference>
<dbReference type="InterPro" id="IPR000209">
    <property type="entry name" value="Peptidase_S8/S53_dom"/>
</dbReference>
<dbReference type="InterPro" id="IPR013783">
    <property type="entry name" value="Ig-like_fold"/>
</dbReference>
<dbReference type="PROSITE" id="PS00136">
    <property type="entry name" value="SUBTILASE_ASP"/>
    <property type="match status" value="1"/>
</dbReference>
<dbReference type="InterPro" id="IPR023827">
    <property type="entry name" value="Peptidase_S8_Asp-AS"/>
</dbReference>
<feature type="domain" description="Peptidase S8/S53" evidence="12">
    <location>
        <begin position="147"/>
        <end position="564"/>
    </location>
</feature>
<reference evidence="15" key="1">
    <citation type="submission" date="2023-06" db="EMBL/GenBank/DDBJ databases">
        <title>Genome-scale phylogeny and comparative genomics of the fungal order Sordariales.</title>
        <authorList>
            <consortium name="Lawrence Berkeley National Laboratory"/>
            <person name="Hensen N."/>
            <person name="Bonometti L."/>
            <person name="Westerberg I."/>
            <person name="Brannstrom I.O."/>
            <person name="Guillou S."/>
            <person name="Cros-Aarteil S."/>
            <person name="Calhoun S."/>
            <person name="Haridas S."/>
            <person name="Kuo A."/>
            <person name="Mondo S."/>
            <person name="Pangilinan J."/>
            <person name="Riley R."/>
            <person name="Labutti K."/>
            <person name="Andreopoulos B."/>
            <person name="Lipzen A."/>
            <person name="Chen C."/>
            <person name="Yanf M."/>
            <person name="Daum C."/>
            <person name="Ng V."/>
            <person name="Clum A."/>
            <person name="Steindorff A."/>
            <person name="Ohm R."/>
            <person name="Martin F."/>
            <person name="Silar P."/>
            <person name="Natvig D."/>
            <person name="Lalanne C."/>
            <person name="Gautier V."/>
            <person name="Ament-Velasquez S.L."/>
            <person name="Kruys A."/>
            <person name="Hutchinson M.I."/>
            <person name="Powell A.J."/>
            <person name="Barry K."/>
            <person name="Miller A.N."/>
            <person name="Grigoriev I.V."/>
            <person name="Debuchy R."/>
            <person name="Gladieux P."/>
            <person name="Thoren M.H."/>
            <person name="Johannesson H."/>
        </authorList>
    </citation>
    <scope>NUCLEOTIDE SEQUENCE</scope>
    <source>
        <strain evidence="15">PSN4</strain>
    </source>
</reference>
<evidence type="ECO:0000256" key="2">
    <source>
        <dbReference type="ARBA" id="ARBA00022512"/>
    </source>
</evidence>
<dbReference type="PROSITE" id="PS00138">
    <property type="entry name" value="SUBTILASE_SER"/>
    <property type="match status" value="1"/>
</dbReference>
<keyword evidence="3" id="KW-0964">Secreted</keyword>
<evidence type="ECO:0000256" key="11">
    <source>
        <dbReference type="SAM" id="SignalP"/>
    </source>
</evidence>
<dbReference type="Pfam" id="PF02225">
    <property type="entry name" value="PA"/>
    <property type="match status" value="1"/>
</dbReference>
<keyword evidence="4 9" id="KW-0645">Protease</keyword>
<dbReference type="InterPro" id="IPR015500">
    <property type="entry name" value="Peptidase_S8_subtilisin-rel"/>
</dbReference>
<dbReference type="PRINTS" id="PR00723">
    <property type="entry name" value="SUBTILISIN"/>
</dbReference>
<evidence type="ECO:0000256" key="6">
    <source>
        <dbReference type="ARBA" id="ARBA00022801"/>
    </source>
</evidence>
<keyword evidence="5 11" id="KW-0732">Signal</keyword>
<feature type="domain" description="C5a peptidase/Subtilisin-like protease SBT2-like Fn3-like" evidence="14">
    <location>
        <begin position="622"/>
        <end position="728"/>
    </location>
</feature>
<proteinExistence type="inferred from homology"/>
<dbReference type="SUPFAM" id="SSF52025">
    <property type="entry name" value="PA domain"/>
    <property type="match status" value="1"/>
</dbReference>
<evidence type="ECO:0000256" key="1">
    <source>
        <dbReference type="ARBA" id="ARBA00011073"/>
    </source>
</evidence>
<dbReference type="Pfam" id="PF00082">
    <property type="entry name" value="Peptidase_S8"/>
    <property type="match status" value="1"/>
</dbReference>
<evidence type="ECO:0000259" key="12">
    <source>
        <dbReference type="Pfam" id="PF00082"/>
    </source>
</evidence>